<dbReference type="AlphaFoldDB" id="A0A183IP16"/>
<evidence type="ECO:0000313" key="4">
    <source>
        <dbReference type="WBParaSite" id="SBAD_0000557901-mRNA-1"/>
    </source>
</evidence>
<evidence type="ECO:0000256" key="1">
    <source>
        <dbReference type="SAM" id="MobiDB-lite"/>
    </source>
</evidence>
<protein>
    <submittedName>
        <fullName evidence="2 4">Uncharacterized protein</fullName>
    </submittedName>
</protein>
<accession>A0A183IP16</accession>
<organism evidence="4">
    <name type="scientific">Soboliphyme baturini</name>
    <dbReference type="NCBI Taxonomy" id="241478"/>
    <lineage>
        <taxon>Eukaryota</taxon>
        <taxon>Metazoa</taxon>
        <taxon>Ecdysozoa</taxon>
        <taxon>Nematoda</taxon>
        <taxon>Enoplea</taxon>
        <taxon>Dorylaimia</taxon>
        <taxon>Dioctophymatida</taxon>
        <taxon>Dioctophymatoidea</taxon>
        <taxon>Soboliphymatidae</taxon>
        <taxon>Soboliphyme</taxon>
    </lineage>
</organism>
<dbReference type="Proteomes" id="UP000270296">
    <property type="component" value="Unassembled WGS sequence"/>
</dbReference>
<dbReference type="WBParaSite" id="SBAD_0000557901-mRNA-1">
    <property type="protein sequence ID" value="SBAD_0000557901-mRNA-1"/>
    <property type="gene ID" value="SBAD_0000557901"/>
</dbReference>
<evidence type="ECO:0000313" key="3">
    <source>
        <dbReference type="Proteomes" id="UP000270296"/>
    </source>
</evidence>
<feature type="region of interest" description="Disordered" evidence="1">
    <location>
        <begin position="65"/>
        <end position="88"/>
    </location>
</feature>
<gene>
    <name evidence="2" type="ORF">SBAD_LOCUS5363</name>
</gene>
<name>A0A183IP16_9BILA</name>
<proteinExistence type="predicted"/>
<sequence length="88" mass="9533">MVPSQETVAPQQHVSFLQAYGFGGLWRFARPFLHKASLGQMLSPEACTCLERLIGNLGEVPPLTPPPLSPHVGGFPAMFSDLQPEESS</sequence>
<evidence type="ECO:0000313" key="2">
    <source>
        <dbReference type="EMBL" id="VDP07032.1"/>
    </source>
</evidence>
<reference evidence="4" key="1">
    <citation type="submission" date="2016-06" db="UniProtKB">
        <authorList>
            <consortium name="WormBaseParasite"/>
        </authorList>
    </citation>
    <scope>IDENTIFICATION</scope>
</reference>
<dbReference type="OrthoDB" id="28245at2759"/>
<reference evidence="2 3" key="2">
    <citation type="submission" date="2018-11" db="EMBL/GenBank/DDBJ databases">
        <authorList>
            <consortium name="Pathogen Informatics"/>
        </authorList>
    </citation>
    <scope>NUCLEOTIDE SEQUENCE [LARGE SCALE GENOMIC DNA]</scope>
</reference>
<keyword evidence="3" id="KW-1185">Reference proteome</keyword>
<dbReference type="EMBL" id="UZAM01008941">
    <property type="protein sequence ID" value="VDP07032.1"/>
    <property type="molecule type" value="Genomic_DNA"/>
</dbReference>